<keyword evidence="3" id="KW-1185">Reference proteome</keyword>
<accession>A0A9N7YIH4</accession>
<keyword evidence="1" id="KW-0732">Signal</keyword>
<evidence type="ECO:0000256" key="1">
    <source>
        <dbReference type="SAM" id="SignalP"/>
    </source>
</evidence>
<protein>
    <recommendedName>
        <fullName evidence="4">Secreted protein</fullName>
    </recommendedName>
</protein>
<gene>
    <name evidence="2" type="ORF">PLEPLA_LOCUS13334</name>
</gene>
<evidence type="ECO:0000313" key="2">
    <source>
        <dbReference type="EMBL" id="CAB1425404.1"/>
    </source>
</evidence>
<sequence length="190" mass="20845">MLLLLLVRILWVLPGTGAAPALRTEQLDTGVLDAGMCVSTRPLHQNAQCPRLFVLGGGLDLNVNTSSARLSPATLGSRHESSPLLIGDSHVESEPLSARGRALTHLQDSSGSGSDVQDVRVWKMTRWKGKRLRGELLDIRRALGELYSILVSVGFGWMPRHTTAHRERATSKKVRRLLPSVEPLELRGTF</sequence>
<dbReference type="AlphaFoldDB" id="A0A9N7YIH4"/>
<dbReference type="Proteomes" id="UP001153269">
    <property type="component" value="Unassembled WGS sequence"/>
</dbReference>
<dbReference type="EMBL" id="CADEAL010000802">
    <property type="protein sequence ID" value="CAB1425404.1"/>
    <property type="molecule type" value="Genomic_DNA"/>
</dbReference>
<evidence type="ECO:0000313" key="3">
    <source>
        <dbReference type="Proteomes" id="UP001153269"/>
    </source>
</evidence>
<organism evidence="2 3">
    <name type="scientific">Pleuronectes platessa</name>
    <name type="common">European plaice</name>
    <dbReference type="NCBI Taxonomy" id="8262"/>
    <lineage>
        <taxon>Eukaryota</taxon>
        <taxon>Metazoa</taxon>
        <taxon>Chordata</taxon>
        <taxon>Craniata</taxon>
        <taxon>Vertebrata</taxon>
        <taxon>Euteleostomi</taxon>
        <taxon>Actinopterygii</taxon>
        <taxon>Neopterygii</taxon>
        <taxon>Teleostei</taxon>
        <taxon>Neoteleostei</taxon>
        <taxon>Acanthomorphata</taxon>
        <taxon>Carangaria</taxon>
        <taxon>Pleuronectiformes</taxon>
        <taxon>Pleuronectoidei</taxon>
        <taxon>Pleuronectidae</taxon>
        <taxon>Pleuronectes</taxon>
    </lineage>
</organism>
<name>A0A9N7YIH4_PLEPL</name>
<comment type="caution">
    <text evidence="2">The sequence shown here is derived from an EMBL/GenBank/DDBJ whole genome shotgun (WGS) entry which is preliminary data.</text>
</comment>
<proteinExistence type="predicted"/>
<reference evidence="2" key="1">
    <citation type="submission" date="2020-03" db="EMBL/GenBank/DDBJ databases">
        <authorList>
            <person name="Weist P."/>
        </authorList>
    </citation>
    <scope>NUCLEOTIDE SEQUENCE</scope>
</reference>
<evidence type="ECO:0008006" key="4">
    <source>
        <dbReference type="Google" id="ProtNLM"/>
    </source>
</evidence>
<feature type="signal peptide" evidence="1">
    <location>
        <begin position="1"/>
        <end position="18"/>
    </location>
</feature>
<feature type="chain" id="PRO_5040440880" description="Secreted protein" evidence="1">
    <location>
        <begin position="19"/>
        <end position="190"/>
    </location>
</feature>